<accession>A0A1H8MQV7</accession>
<dbReference type="AlphaFoldDB" id="A0A1H8MQV7"/>
<keyword evidence="2" id="KW-1185">Reference proteome</keyword>
<organism evidence="1 2">
    <name type="scientific">Halorientalis persicus</name>
    <dbReference type="NCBI Taxonomy" id="1367881"/>
    <lineage>
        <taxon>Archaea</taxon>
        <taxon>Methanobacteriati</taxon>
        <taxon>Methanobacteriota</taxon>
        <taxon>Stenosarchaea group</taxon>
        <taxon>Halobacteria</taxon>
        <taxon>Halobacteriales</taxon>
        <taxon>Haloarculaceae</taxon>
        <taxon>Halorientalis</taxon>
    </lineage>
</organism>
<name>A0A1H8MQV7_9EURY</name>
<evidence type="ECO:0000313" key="2">
    <source>
        <dbReference type="Proteomes" id="UP000198775"/>
    </source>
</evidence>
<dbReference type="EMBL" id="FOCX01000009">
    <property type="protein sequence ID" value="SEO19660.1"/>
    <property type="molecule type" value="Genomic_DNA"/>
</dbReference>
<dbReference type="Proteomes" id="UP000198775">
    <property type="component" value="Unassembled WGS sequence"/>
</dbReference>
<sequence length="31" mass="3261">MVKNMVSNSDSAGRELIANLVCAGIDRLVSP</sequence>
<gene>
    <name evidence="1" type="ORF">SAMN05216388_100987</name>
</gene>
<reference evidence="2" key="1">
    <citation type="submission" date="2016-10" db="EMBL/GenBank/DDBJ databases">
        <authorList>
            <person name="Varghese N."/>
            <person name="Submissions S."/>
        </authorList>
    </citation>
    <scope>NUCLEOTIDE SEQUENCE [LARGE SCALE GENOMIC DNA]</scope>
    <source>
        <strain evidence="2">IBRC-M 10043</strain>
    </source>
</reference>
<evidence type="ECO:0000313" key="1">
    <source>
        <dbReference type="EMBL" id="SEO19660.1"/>
    </source>
</evidence>
<proteinExistence type="predicted"/>
<protein>
    <submittedName>
        <fullName evidence="1">Uncharacterized protein</fullName>
    </submittedName>
</protein>